<dbReference type="Gene3D" id="3.20.20.70">
    <property type="entry name" value="Aldolase class I"/>
    <property type="match status" value="1"/>
</dbReference>
<organism evidence="9 10">
    <name type="scientific">Viridibacillus soli</name>
    <dbReference type="NCBI Taxonomy" id="2798301"/>
    <lineage>
        <taxon>Bacteria</taxon>
        <taxon>Bacillati</taxon>
        <taxon>Bacillota</taxon>
        <taxon>Bacilli</taxon>
        <taxon>Bacillales</taxon>
        <taxon>Caryophanaceae</taxon>
        <taxon>Viridibacillus</taxon>
    </lineage>
</organism>
<keyword evidence="3 7" id="KW-0210">Decarboxylase</keyword>
<gene>
    <name evidence="7 9" type="primary">pyrF</name>
    <name evidence="9" type="ORF">JFL43_07785</name>
</gene>
<keyword evidence="5 7" id="KW-0456">Lyase</keyword>
<dbReference type="Pfam" id="PF00215">
    <property type="entry name" value="OMPdecase"/>
    <property type="match status" value="1"/>
</dbReference>
<dbReference type="InterPro" id="IPR013785">
    <property type="entry name" value="Aldolase_TIM"/>
</dbReference>
<dbReference type="EMBL" id="JAEOAH010000007">
    <property type="protein sequence ID" value="MBK3494758.1"/>
    <property type="molecule type" value="Genomic_DNA"/>
</dbReference>
<comment type="similarity">
    <text evidence="2 7">Belongs to the OMP decarboxylase family. Type 2 subfamily.</text>
</comment>
<proteinExistence type="inferred from homology"/>
<evidence type="ECO:0000256" key="3">
    <source>
        <dbReference type="ARBA" id="ARBA00022793"/>
    </source>
</evidence>
<dbReference type="EC" id="4.1.1.23" evidence="7"/>
<evidence type="ECO:0000256" key="2">
    <source>
        <dbReference type="ARBA" id="ARBA00008847"/>
    </source>
</evidence>
<dbReference type="HAMAP" id="MF_01215">
    <property type="entry name" value="OMPdecase_type2"/>
    <property type="match status" value="1"/>
</dbReference>
<name>A0ABS1H5R3_9BACL</name>
<dbReference type="InterPro" id="IPR018089">
    <property type="entry name" value="OMPdecase_AS"/>
</dbReference>
<dbReference type="PROSITE" id="PS00156">
    <property type="entry name" value="OMPDECASE"/>
    <property type="match status" value="1"/>
</dbReference>
<evidence type="ECO:0000313" key="10">
    <source>
        <dbReference type="Proteomes" id="UP000618943"/>
    </source>
</evidence>
<dbReference type="CDD" id="cd04725">
    <property type="entry name" value="OMP_decarboxylase_like"/>
    <property type="match status" value="1"/>
</dbReference>
<dbReference type="Proteomes" id="UP000618943">
    <property type="component" value="Unassembled WGS sequence"/>
</dbReference>
<dbReference type="RefSeq" id="WP_200748576.1">
    <property type="nucleotide sequence ID" value="NZ_JAEOAH010000007.1"/>
</dbReference>
<dbReference type="NCBIfam" id="TIGR02127">
    <property type="entry name" value="pyrF_sub2"/>
    <property type="match status" value="1"/>
</dbReference>
<accession>A0ABS1H5R3</accession>
<evidence type="ECO:0000256" key="7">
    <source>
        <dbReference type="HAMAP-Rule" id="MF_01215"/>
    </source>
</evidence>
<dbReference type="SUPFAM" id="SSF51366">
    <property type="entry name" value="Ribulose-phoshate binding barrel"/>
    <property type="match status" value="1"/>
</dbReference>
<protein>
    <recommendedName>
        <fullName evidence="7">Orotidine 5'-phosphate decarboxylase</fullName>
        <ecNumber evidence="7">4.1.1.23</ecNumber>
    </recommendedName>
    <alternativeName>
        <fullName evidence="7">OMP decarboxylase</fullName>
        <shortName evidence="7">OMPDCase</shortName>
        <shortName evidence="7">OMPdecase</shortName>
    </alternativeName>
</protein>
<sequence length="317" mass="35074">MFKHNFADRLNKAVAQKKSHSVIGLDPVISRIPNFIREEAKKNYGENPKGAGFAFTQFNKLVIDAIKDHVAVIKPQLAYYEVFGEHGIHAFWETVNYAQQMGLLVIADAKRGDIDSTATAYANAFFGSECEQWNENENAVDSLTINPYLGRDSLEPFFDASKKRNSGLFVLVKTSNPYSGDFQNQKLTEGITLAEKVGVLINKFSSEHLGESGYSSIGAVVGATYPEDMKIYRKLMPKSIFLVPGYGAQGATGKDIVNAFNEDGYGALISASRSIIYSFELVNAQDHTSVKNAITQATIEMNNDINLALKNENKFIW</sequence>
<evidence type="ECO:0000256" key="1">
    <source>
        <dbReference type="ARBA" id="ARBA00004861"/>
    </source>
</evidence>
<comment type="caution">
    <text evidence="9">The sequence shown here is derived from an EMBL/GenBank/DDBJ whole genome shotgun (WGS) entry which is preliminary data.</text>
</comment>
<feature type="active site" description="Proton donor" evidence="7">
    <location>
        <position position="110"/>
    </location>
</feature>
<feature type="domain" description="Orotidine 5'-phosphate decarboxylase" evidence="8">
    <location>
        <begin position="20"/>
        <end position="288"/>
    </location>
</feature>
<evidence type="ECO:0000256" key="6">
    <source>
        <dbReference type="ARBA" id="ARBA00049157"/>
    </source>
</evidence>
<evidence type="ECO:0000256" key="4">
    <source>
        <dbReference type="ARBA" id="ARBA00022975"/>
    </source>
</evidence>
<keyword evidence="10" id="KW-1185">Reference proteome</keyword>
<dbReference type="PANTHER" id="PTHR43375:SF1">
    <property type="entry name" value="OROTIDINE 5'-PHOSPHATE DECARBOXYLASE"/>
    <property type="match status" value="1"/>
</dbReference>
<dbReference type="PANTHER" id="PTHR43375">
    <property type="entry name" value="OROTIDINE 5'-PHOSPHATE DECARBOXYLASE"/>
    <property type="match status" value="1"/>
</dbReference>
<comment type="catalytic activity">
    <reaction evidence="6 7">
        <text>orotidine 5'-phosphate + H(+) = UMP + CO2</text>
        <dbReference type="Rhea" id="RHEA:11596"/>
        <dbReference type="ChEBI" id="CHEBI:15378"/>
        <dbReference type="ChEBI" id="CHEBI:16526"/>
        <dbReference type="ChEBI" id="CHEBI:57538"/>
        <dbReference type="ChEBI" id="CHEBI:57865"/>
        <dbReference type="EC" id="4.1.1.23"/>
    </reaction>
</comment>
<comment type="pathway">
    <text evidence="1 7">Pyrimidine metabolism; UMP biosynthesis via de novo pathway; UMP from orotate: step 2/2.</text>
</comment>
<evidence type="ECO:0000256" key="5">
    <source>
        <dbReference type="ARBA" id="ARBA00023239"/>
    </source>
</evidence>
<keyword evidence="4 7" id="KW-0665">Pyrimidine biosynthesis</keyword>
<reference evidence="9 10" key="1">
    <citation type="submission" date="2020-12" db="EMBL/GenBank/DDBJ databases">
        <title>YIM B01967 draft genome.</title>
        <authorList>
            <person name="Yan X."/>
        </authorList>
    </citation>
    <scope>NUCLEOTIDE SEQUENCE [LARGE SCALE GENOMIC DNA]</scope>
    <source>
        <strain evidence="9 10">YIM B01967</strain>
    </source>
</reference>
<dbReference type="InterPro" id="IPR011060">
    <property type="entry name" value="RibuloseP-bd_barrel"/>
</dbReference>
<evidence type="ECO:0000313" key="9">
    <source>
        <dbReference type="EMBL" id="MBK3494758.1"/>
    </source>
</evidence>
<evidence type="ECO:0000259" key="8">
    <source>
        <dbReference type="SMART" id="SM00934"/>
    </source>
</evidence>
<dbReference type="SMART" id="SM00934">
    <property type="entry name" value="OMPdecase"/>
    <property type="match status" value="1"/>
</dbReference>
<dbReference type="InterPro" id="IPR001754">
    <property type="entry name" value="OMPdeCOase_dom"/>
</dbReference>
<dbReference type="InterPro" id="IPR011995">
    <property type="entry name" value="OMPdecase_type-2"/>
</dbReference>
<dbReference type="GO" id="GO:0004590">
    <property type="term" value="F:orotidine-5'-phosphate decarboxylase activity"/>
    <property type="evidence" value="ECO:0007669"/>
    <property type="project" value="UniProtKB-EC"/>
</dbReference>